<dbReference type="AlphaFoldDB" id="A0A832WEC2"/>
<sequence>MASKSLLFLVLLAAVVFAAWTYHGEVHNFGNMTVVYSVFQRPAVEIKVDNCVYYVIRHYDPEVKKANKEAQEKIKLWYEFPEKWREEFKKVWREIEAELEAANYTGTADYYYCCGAVANRTTAERLSRASKWANRTSALIEDVKASLATAGIKVNVIFVSAWRRTVNIDISQPPGKDMSALAKVKDRLREVFKKL</sequence>
<organism evidence="1 2">
    <name type="scientific">Pyrobaculum aerophilum</name>
    <dbReference type="NCBI Taxonomy" id="13773"/>
    <lineage>
        <taxon>Archaea</taxon>
        <taxon>Thermoproteota</taxon>
        <taxon>Thermoprotei</taxon>
        <taxon>Thermoproteales</taxon>
        <taxon>Thermoproteaceae</taxon>
        <taxon>Pyrobaculum</taxon>
    </lineage>
</organism>
<accession>A0A832WEC2</accession>
<gene>
    <name evidence="1" type="ORF">HA333_02210</name>
</gene>
<proteinExistence type="predicted"/>
<reference evidence="1" key="1">
    <citation type="journal article" date="2020" name="bioRxiv">
        <title>A rank-normalized archaeal taxonomy based on genome phylogeny resolves widespread incomplete and uneven classifications.</title>
        <authorList>
            <person name="Rinke C."/>
            <person name="Chuvochina M."/>
            <person name="Mussig A.J."/>
            <person name="Chaumeil P.-A."/>
            <person name="Waite D.W."/>
            <person name="Whitman W.B."/>
            <person name="Parks D.H."/>
            <person name="Hugenholtz P."/>
        </authorList>
    </citation>
    <scope>NUCLEOTIDE SEQUENCE</scope>
    <source>
        <strain evidence="1">UBA8839</strain>
    </source>
</reference>
<name>A0A832WEC2_9CREN</name>
<comment type="caution">
    <text evidence="1">The sequence shown here is derived from an EMBL/GenBank/DDBJ whole genome shotgun (WGS) entry which is preliminary data.</text>
</comment>
<evidence type="ECO:0000313" key="1">
    <source>
        <dbReference type="EMBL" id="HII46301.1"/>
    </source>
</evidence>
<evidence type="ECO:0000313" key="2">
    <source>
        <dbReference type="Proteomes" id="UP000651120"/>
    </source>
</evidence>
<protein>
    <submittedName>
        <fullName evidence="1">Uncharacterized protein</fullName>
    </submittedName>
</protein>
<dbReference type="Proteomes" id="UP000651120">
    <property type="component" value="Unassembled WGS sequence"/>
</dbReference>
<dbReference type="EMBL" id="DUJP01000011">
    <property type="protein sequence ID" value="HII46301.1"/>
    <property type="molecule type" value="Genomic_DNA"/>
</dbReference>
<dbReference type="RefSeq" id="WP_277027137.1">
    <property type="nucleotide sequence ID" value="NZ_DUJP01000011.1"/>
</dbReference>